<evidence type="ECO:0000313" key="4">
    <source>
        <dbReference type="Proteomes" id="UP000184440"/>
    </source>
</evidence>
<proteinExistence type="predicted"/>
<keyword evidence="1" id="KW-0472">Membrane</keyword>
<dbReference type="OrthoDB" id="3291654at2"/>
<gene>
    <name evidence="3" type="ORF">SAMN05443668_106176</name>
</gene>
<name>A0A1M7R233_9ACTN</name>
<dbReference type="GO" id="GO:0006508">
    <property type="term" value="P:proteolysis"/>
    <property type="evidence" value="ECO:0007669"/>
    <property type="project" value="UniProtKB-KW"/>
</dbReference>
<feature type="transmembrane region" description="Helical" evidence="1">
    <location>
        <begin position="132"/>
        <end position="150"/>
    </location>
</feature>
<dbReference type="GO" id="GO:0004175">
    <property type="term" value="F:endopeptidase activity"/>
    <property type="evidence" value="ECO:0007669"/>
    <property type="project" value="UniProtKB-ARBA"/>
</dbReference>
<dbReference type="InterPro" id="IPR003675">
    <property type="entry name" value="Rce1/LyrA-like_dom"/>
</dbReference>
<organism evidence="3 4">
    <name type="scientific">Cryptosporangium aurantiacum</name>
    <dbReference type="NCBI Taxonomy" id="134849"/>
    <lineage>
        <taxon>Bacteria</taxon>
        <taxon>Bacillati</taxon>
        <taxon>Actinomycetota</taxon>
        <taxon>Actinomycetes</taxon>
        <taxon>Cryptosporangiales</taxon>
        <taxon>Cryptosporangiaceae</taxon>
        <taxon>Cryptosporangium</taxon>
    </lineage>
</organism>
<dbReference type="Proteomes" id="UP000184440">
    <property type="component" value="Unassembled WGS sequence"/>
</dbReference>
<feature type="domain" description="CAAX prenyl protease 2/Lysostaphin resistance protein A-like" evidence="2">
    <location>
        <begin position="100"/>
        <end position="209"/>
    </location>
</feature>
<feature type="transmembrane region" description="Helical" evidence="1">
    <location>
        <begin position="59"/>
        <end position="79"/>
    </location>
</feature>
<feature type="transmembrane region" description="Helical" evidence="1">
    <location>
        <begin position="196"/>
        <end position="215"/>
    </location>
</feature>
<dbReference type="GO" id="GO:0080120">
    <property type="term" value="P:CAAX-box protein maturation"/>
    <property type="evidence" value="ECO:0007669"/>
    <property type="project" value="UniProtKB-ARBA"/>
</dbReference>
<evidence type="ECO:0000259" key="2">
    <source>
        <dbReference type="Pfam" id="PF02517"/>
    </source>
</evidence>
<protein>
    <submittedName>
        <fullName evidence="3">CAAX protease self-immunity</fullName>
    </submittedName>
</protein>
<keyword evidence="3" id="KW-0645">Protease</keyword>
<dbReference type="AlphaFoldDB" id="A0A1M7R233"/>
<dbReference type="Pfam" id="PF02517">
    <property type="entry name" value="Rce1-like"/>
    <property type="match status" value="1"/>
</dbReference>
<feature type="transmembrane region" description="Helical" evidence="1">
    <location>
        <begin position="171"/>
        <end position="190"/>
    </location>
</feature>
<dbReference type="EMBL" id="FRCS01000006">
    <property type="protein sequence ID" value="SHN38991.1"/>
    <property type="molecule type" value="Genomic_DNA"/>
</dbReference>
<keyword evidence="4" id="KW-1185">Reference proteome</keyword>
<sequence length="229" mass="23991">MAVLAAHNVVGHRLLSAPADAASNLASAAGLTAFAHRSGCSRGDLGIDRADVRSGLRTGLGAAALATGMVAAAVALPAFRRFFDDARVRDVRRAEAAYHLVVRIPLATALAEELLFRGALLALFRRRRSDTAAVVWTSLLFGAWHVLPTLDHYDGNAVSETIADRARGRRLAVAATGLSTTGAGVVFAVLRLRSRSVLAPVLTHAAINIASYLAARTVTRAHGLTDGGR</sequence>
<keyword evidence="3" id="KW-0378">Hydrolase</keyword>
<keyword evidence="1" id="KW-1133">Transmembrane helix</keyword>
<evidence type="ECO:0000256" key="1">
    <source>
        <dbReference type="SAM" id="Phobius"/>
    </source>
</evidence>
<reference evidence="3 4" key="1">
    <citation type="submission" date="2016-11" db="EMBL/GenBank/DDBJ databases">
        <authorList>
            <person name="Jaros S."/>
            <person name="Januszkiewicz K."/>
            <person name="Wedrychowicz H."/>
        </authorList>
    </citation>
    <scope>NUCLEOTIDE SEQUENCE [LARGE SCALE GENOMIC DNA]</scope>
    <source>
        <strain evidence="3 4">DSM 46144</strain>
    </source>
</reference>
<keyword evidence="1" id="KW-0812">Transmembrane</keyword>
<dbReference type="InterPro" id="IPR015837">
    <property type="entry name" value="UCP026622_CAAX_protease"/>
</dbReference>
<dbReference type="RefSeq" id="WP_084741561.1">
    <property type="nucleotide sequence ID" value="NZ_FRCS01000006.1"/>
</dbReference>
<dbReference type="STRING" id="134849.SAMN05443668_106176"/>
<accession>A0A1M7R233</accession>
<evidence type="ECO:0000313" key="3">
    <source>
        <dbReference type="EMBL" id="SHN38991.1"/>
    </source>
</evidence>
<dbReference type="PIRSF" id="PIRSF026622">
    <property type="entry name" value="Proteas_026622"/>
    <property type="match status" value="1"/>
</dbReference>